<keyword evidence="3" id="KW-0677">Repeat</keyword>
<dbReference type="PROSITE" id="PS50003">
    <property type="entry name" value="PH_DOMAIN"/>
    <property type="match status" value="1"/>
</dbReference>
<dbReference type="PANTHER" id="PTHR11915">
    <property type="entry name" value="SPECTRIN/FILAMIN RELATED CYTOSKELETAL PROTEIN"/>
    <property type="match status" value="1"/>
</dbReference>
<keyword evidence="2" id="KW-0117">Actin capping</keyword>
<dbReference type="EMBL" id="JAFIRN010000002">
    <property type="protein sequence ID" value="KAG5855562.1"/>
    <property type="molecule type" value="Genomic_DNA"/>
</dbReference>
<feature type="compositionally biased region" description="Basic and acidic residues" evidence="6">
    <location>
        <begin position="1923"/>
        <end position="1944"/>
    </location>
</feature>
<dbReference type="InterPro" id="IPR002017">
    <property type="entry name" value="Spectrin_repeat"/>
</dbReference>
<feature type="region of interest" description="Disordered" evidence="6">
    <location>
        <begin position="2177"/>
        <end position="2232"/>
    </location>
</feature>
<feature type="compositionally biased region" description="Low complexity" evidence="6">
    <location>
        <begin position="72"/>
        <end position="88"/>
    </location>
</feature>
<dbReference type="SUPFAM" id="SSF46966">
    <property type="entry name" value="Spectrin repeat"/>
    <property type="match status" value="2"/>
</dbReference>
<feature type="region of interest" description="Disordered" evidence="6">
    <location>
        <begin position="1295"/>
        <end position="1333"/>
    </location>
</feature>
<feature type="region of interest" description="Disordered" evidence="6">
    <location>
        <begin position="1595"/>
        <end position="1666"/>
    </location>
</feature>
<feature type="region of interest" description="Disordered" evidence="6">
    <location>
        <begin position="169"/>
        <end position="218"/>
    </location>
</feature>
<dbReference type="Gene3D" id="2.30.29.30">
    <property type="entry name" value="Pleckstrin-homology domain (PH domain)/Phosphotyrosine-binding domain (PTB)"/>
    <property type="match status" value="1"/>
</dbReference>
<evidence type="ECO:0000256" key="4">
    <source>
        <dbReference type="ARBA" id="ARBA00023203"/>
    </source>
</evidence>
<feature type="compositionally biased region" description="Polar residues" evidence="6">
    <location>
        <begin position="1595"/>
        <end position="1611"/>
    </location>
</feature>
<accession>A0A9D3MXJ6</accession>
<evidence type="ECO:0000313" key="9">
    <source>
        <dbReference type="Proteomes" id="UP001044222"/>
    </source>
</evidence>
<protein>
    <recommendedName>
        <fullName evidence="7">PH domain-containing protein</fullName>
    </recommendedName>
</protein>
<comment type="caution">
    <text evidence="8">The sequence shown here is derived from an EMBL/GenBank/DDBJ whole genome shotgun (WGS) entry which is preliminary data.</text>
</comment>
<evidence type="ECO:0000259" key="7">
    <source>
        <dbReference type="PROSITE" id="PS50003"/>
    </source>
</evidence>
<feature type="compositionally biased region" description="Basic and acidic residues" evidence="6">
    <location>
        <begin position="1648"/>
        <end position="1665"/>
    </location>
</feature>
<evidence type="ECO:0000256" key="6">
    <source>
        <dbReference type="SAM" id="MobiDB-lite"/>
    </source>
</evidence>
<reference evidence="8" key="1">
    <citation type="submission" date="2021-01" db="EMBL/GenBank/DDBJ databases">
        <title>A chromosome-scale assembly of European eel, Anguilla anguilla.</title>
        <authorList>
            <person name="Henkel C."/>
            <person name="Jong-Raadsen S.A."/>
            <person name="Dufour S."/>
            <person name="Weltzien F.-A."/>
            <person name="Palstra A.P."/>
            <person name="Pelster B."/>
            <person name="Spaink H.P."/>
            <person name="Van Den Thillart G.E."/>
            <person name="Jansen H."/>
            <person name="Zahm M."/>
            <person name="Klopp C."/>
            <person name="Cedric C."/>
            <person name="Louis A."/>
            <person name="Berthelot C."/>
            <person name="Parey E."/>
            <person name="Roest Crollius H."/>
            <person name="Montfort J."/>
            <person name="Robinson-Rechavi M."/>
            <person name="Bucao C."/>
            <person name="Bouchez O."/>
            <person name="Gislard M."/>
            <person name="Lluch J."/>
            <person name="Milhes M."/>
            <person name="Lampietro C."/>
            <person name="Lopez Roques C."/>
            <person name="Donnadieu C."/>
            <person name="Braasch I."/>
            <person name="Desvignes T."/>
            <person name="Postlethwait J."/>
            <person name="Bobe J."/>
            <person name="Guiguen Y."/>
            <person name="Dirks R."/>
        </authorList>
    </citation>
    <scope>NUCLEOTIDE SEQUENCE</scope>
    <source>
        <strain evidence="8">Tag_6206</strain>
        <tissue evidence="8">Liver</tissue>
    </source>
</reference>
<feature type="compositionally biased region" description="Polar residues" evidence="6">
    <location>
        <begin position="1418"/>
        <end position="1431"/>
    </location>
</feature>
<feature type="region of interest" description="Disordered" evidence="6">
    <location>
        <begin position="1"/>
        <end position="97"/>
    </location>
</feature>
<feature type="region of interest" description="Disordered" evidence="6">
    <location>
        <begin position="1822"/>
        <end position="1855"/>
    </location>
</feature>
<feature type="coiled-coil region" evidence="5">
    <location>
        <begin position="912"/>
        <end position="946"/>
    </location>
</feature>
<evidence type="ECO:0000256" key="3">
    <source>
        <dbReference type="ARBA" id="ARBA00022737"/>
    </source>
</evidence>
<comment type="similarity">
    <text evidence="1">Belongs to the spectrin family.</text>
</comment>
<dbReference type="CDD" id="cd00176">
    <property type="entry name" value="SPEC"/>
    <property type="match status" value="2"/>
</dbReference>
<keyword evidence="4" id="KW-0009">Actin-binding</keyword>
<dbReference type="SUPFAM" id="SSF50729">
    <property type="entry name" value="PH domain-like"/>
    <property type="match status" value="1"/>
</dbReference>
<dbReference type="Proteomes" id="UP001044222">
    <property type="component" value="Unassembled WGS sequence"/>
</dbReference>
<dbReference type="GO" id="GO:0051693">
    <property type="term" value="P:actin filament capping"/>
    <property type="evidence" value="ECO:0007669"/>
    <property type="project" value="UniProtKB-KW"/>
</dbReference>
<feature type="compositionally biased region" description="Basic and acidic residues" evidence="6">
    <location>
        <begin position="56"/>
        <end position="66"/>
    </location>
</feature>
<feature type="region of interest" description="Disordered" evidence="6">
    <location>
        <begin position="1215"/>
        <end position="1278"/>
    </location>
</feature>
<dbReference type="InterPro" id="IPR011993">
    <property type="entry name" value="PH-like_dom_sf"/>
</dbReference>
<evidence type="ECO:0000256" key="1">
    <source>
        <dbReference type="ARBA" id="ARBA00006826"/>
    </source>
</evidence>
<feature type="compositionally biased region" description="Polar residues" evidence="6">
    <location>
        <begin position="1992"/>
        <end position="2012"/>
    </location>
</feature>
<feature type="region of interest" description="Disordered" evidence="6">
    <location>
        <begin position="1992"/>
        <end position="2013"/>
    </location>
</feature>
<feature type="compositionally biased region" description="Low complexity" evidence="6">
    <location>
        <begin position="1296"/>
        <end position="1332"/>
    </location>
</feature>
<feature type="region of interest" description="Disordered" evidence="6">
    <location>
        <begin position="1080"/>
        <end position="1196"/>
    </location>
</feature>
<dbReference type="Gene3D" id="1.20.58.60">
    <property type="match status" value="3"/>
</dbReference>
<evidence type="ECO:0000313" key="8">
    <source>
        <dbReference type="EMBL" id="KAG5855562.1"/>
    </source>
</evidence>
<sequence>MPGFRGRLFTHAEPGQLQASEQPERPGGPLPGPVPNADRQPPALPTGEPETTSKGQTDDPTKEDNLNRNGVSPTSSSRSIKKITISGSLESPGDTPDLGGDCLVSVVTSKPESININNNNNNNNNNMVDAKPVPRIVGVSCENTPNSHLKVLLRKDITAEDKRKDIEEGPEFKNFGDTTTSICETSPPRVPSPIKDLLSKERPPCGTSEAPPSSRPVPANADCSYTQCNTLFNREVQQAEAWIKGKLQDLKDGWDVQRSPLQDWGEVSQTLQRDLKDFENTLIQLNQMGEQLVCAQNPNSDLVKKQLTRLEDQWHALKQMAANQSKALGGARNLQQFNRKADRLETWIKEKQEEERSLAGVLGENVDKIQLTRRILDLKEDEQQYQTLHEEINHLALKLEKQGKMEGKNISVRRKHINKMWLKVQSLLKDYHENLQLALEVSSFYQQADNLISAINHKKKSAPWTHEQENCGDREIREIAGQIAMLDVTASQLSNLHPTLACRVSLKQCEVKDTWATIQRADRNERSGLLSADLDFTREDADPKTPSWDAPFTLDKETHRIMGKEVKEEQNRLKGCTSVRDPGILTNCQDEEQPLKSSAPVKENCAGIADDDVIERHHSEERAIKPEASVSGGDATFCVQLQESAASAEKTLLWLKDSVAMTTQVRPTPGLEGSRLLSQEEILSCRPKAKREGKSSLCPENVRVDDFLYQLEHLWEELQRRHQPTGAELQHSRKLNQKGTGALMELRPLEAWLQMAGASHRQSPPGGEGQHLQEEVEEKYRRGVQRGRGQELQHPTRLTGILGASVLDEGPGQSLPSEMALDDCLRNVPEVRGEVVPMGIGEPLEELRVAVEILKDTAFERVIQPIRELLGQCSSLMMRINHALSLGAELSMDIMDAETDMAVKCEPDRSGLQGLQEQQDQMEVEYEALKDEVAEMEKQGPRLEALCPEKWPILGEEVQATLQAWEELGRSMAENRGRLQQFGRLQDFFRDYLAMISWTEDTRACIFSESARHRGKGNEVPVTSELDLKIERKFEEFDELAAAGQKLMEEEHHLAELIKERTEELQSMLGWILVHWRAQKHQRSRGKRKEGDVVCSEATVPTATGQKSGSPHCQRPSQQQPASEGGSRSPGSQLTSKPGCHDDRQDGQPSEEGDGGTGIGGSGRKDSDSGSAKGPPESREPPFLVLKEPGAPSLGGTVNLILSFGKVGDSLLQVQKPEEDAEVPEPVHRVSTYLHVKDNHKTVAPVDEVGSPPHLDSKTQEPAQTSISSPSSSSSISVSPTQVSSVAFHTLPKRGSASNSALNPAPSSTVSSAPSSTISSASCSTTSTGASSYKISAPCSTISSKPCSAISFVPSSTISSAPCSTISSSPCSAISSAPCFTFNSAPCCTSSSQKGRSKNRKRVVAQRVMAVARQEVQSPSRDPVTQGTSTWPLKERKKRCTSSTQLTTAEPLDLAKRPLVETVSAQCVSQSKFTPSVLPGSLASSRGASASQVKNHCRHLSLGSVLSFDLPKDLSLIPSIHDVITISPPGSAGADLPSPIGPCSPADPQPATISSNQMRSPLKGGDIIKLSPQGQTTVQSDCVASHRINLQATLVSANRQDPSLNPKQTLPSDDLSDPQMKGHSDIHSLNADTSQKWDQREATAPNSRLHEGNSQKAGPPKEDSCKTFTCSHGTTSLSVAHVCPSVHTKIQDLAGHIYHPPMRRQNAHIGDRPANQSAVSHSVVAPASCVIGQQRSEGKAAFGSGHARLSGTEGGETAPPDAPLPRRTVGRVLSLERAEPAPRGRKGVAMVSMAADTIRPDHRQFEEEEEELEDIWNQTNGYRQGDACQQTNQGEAEATPTTEPRVSSPSPSHRSQNVLYTTVEAANSAASASNLLVAEFRLPAEVQALLGYSAPCRSPTEQPGRRKVPETQTAAPDLLNPPDVERPQKHPAHDRGRGLEREREDADGESEVCPKVQSVSWLPVCMGAGEKSQQPMGSGTSSSDIQLQGHVTTTRGHCSSMNGNRSEVQSMEGTLERKHLLEKGKKEDAVQFSASPAGPRCAWDAGHALLSKRSLRFCREREDGLQSGEPVLTLDLTGAQCTPAPDCGERPNCFSLRLCDGSEYLLSSSSSSLMKEWVLRIQAVAGLSEVDSSGYLSSTLGPTSHCTAGDDITSSHSGPFQSCGARAKELVILTGDTSHGSQRNHGILEDNSPPLSSDAGGHPGPLSQAGTQPSPLGPLDPQPGISFSNSQECPSVKQRSHSFTSATYQKITPAPLPHGIREGGSSYSVTLFIGDQQTGAPPPEHRAESPALIGQQWEALQDSPSDKSCGTPTKSQKKSVFKKFFGKERF</sequence>
<dbReference type="InterPro" id="IPR001849">
    <property type="entry name" value="PH_domain"/>
</dbReference>
<gene>
    <name evidence="8" type="ORF">ANANG_G00050370</name>
</gene>
<feature type="region of interest" description="Disordered" evidence="6">
    <location>
        <begin position="1541"/>
        <end position="1567"/>
    </location>
</feature>
<dbReference type="Pfam" id="PF00169">
    <property type="entry name" value="PH"/>
    <property type="match status" value="1"/>
</dbReference>
<feature type="compositionally biased region" description="Low complexity" evidence="6">
    <location>
        <begin position="1844"/>
        <end position="1855"/>
    </location>
</feature>
<feature type="compositionally biased region" description="Polar residues" evidence="6">
    <location>
        <begin position="1822"/>
        <end position="1842"/>
    </location>
</feature>
<evidence type="ECO:0000256" key="2">
    <source>
        <dbReference type="ARBA" id="ARBA00022467"/>
    </source>
</evidence>
<dbReference type="GO" id="GO:0003779">
    <property type="term" value="F:actin binding"/>
    <property type="evidence" value="ECO:0007669"/>
    <property type="project" value="UniProtKB-KW"/>
</dbReference>
<dbReference type="Pfam" id="PF00435">
    <property type="entry name" value="Spectrin"/>
    <property type="match status" value="2"/>
</dbReference>
<keyword evidence="9" id="KW-1185">Reference proteome</keyword>
<dbReference type="SMART" id="SM00233">
    <property type="entry name" value="PH"/>
    <property type="match status" value="1"/>
</dbReference>
<feature type="region of interest" description="Disordered" evidence="6">
    <location>
        <begin position="1740"/>
        <end position="1766"/>
    </location>
</feature>
<feature type="domain" description="PH" evidence="7">
    <location>
        <begin position="2008"/>
        <end position="2126"/>
    </location>
</feature>
<feature type="compositionally biased region" description="Polar residues" evidence="6">
    <location>
        <begin position="1099"/>
        <end position="1122"/>
    </location>
</feature>
<keyword evidence="5" id="KW-0175">Coiled coil</keyword>
<proteinExistence type="inferred from homology"/>
<feature type="region of interest" description="Disordered" evidence="6">
    <location>
        <begin position="1894"/>
        <end position="1953"/>
    </location>
</feature>
<feature type="region of interest" description="Disordered" evidence="6">
    <location>
        <begin position="1413"/>
        <end position="1445"/>
    </location>
</feature>
<dbReference type="InterPro" id="IPR018159">
    <property type="entry name" value="Spectrin/alpha-actinin"/>
</dbReference>
<feature type="compositionally biased region" description="Low complexity" evidence="6">
    <location>
        <begin position="1264"/>
        <end position="1278"/>
    </location>
</feature>
<organism evidence="8 9">
    <name type="scientific">Anguilla anguilla</name>
    <name type="common">European freshwater eel</name>
    <name type="synonym">Muraena anguilla</name>
    <dbReference type="NCBI Taxonomy" id="7936"/>
    <lineage>
        <taxon>Eukaryota</taxon>
        <taxon>Metazoa</taxon>
        <taxon>Chordata</taxon>
        <taxon>Craniata</taxon>
        <taxon>Vertebrata</taxon>
        <taxon>Euteleostomi</taxon>
        <taxon>Actinopterygii</taxon>
        <taxon>Neopterygii</taxon>
        <taxon>Teleostei</taxon>
        <taxon>Anguilliformes</taxon>
        <taxon>Anguillidae</taxon>
        <taxon>Anguilla</taxon>
    </lineage>
</organism>
<evidence type="ECO:0000256" key="5">
    <source>
        <dbReference type="SAM" id="Coils"/>
    </source>
</evidence>
<name>A0A9D3MXJ6_ANGAN</name>
<feature type="region of interest" description="Disordered" evidence="6">
    <location>
        <begin position="2274"/>
        <end position="2293"/>
    </location>
</feature>
<dbReference type="SMART" id="SM00150">
    <property type="entry name" value="SPEC"/>
    <property type="match status" value="4"/>
</dbReference>